<dbReference type="PANTHER" id="PTHR13218">
    <property type="entry name" value="TRANSCRIPTION INITIATION FACTOR TFIID SUBUNIT 11-RELATED"/>
    <property type="match status" value="1"/>
</dbReference>
<protein>
    <recommendedName>
        <fullName evidence="7">TAFII28-like protein domain-containing protein</fullName>
    </recommendedName>
</protein>
<dbReference type="GO" id="GO:0016251">
    <property type="term" value="F:RNA polymerase II general transcription initiation factor activity"/>
    <property type="evidence" value="ECO:0007669"/>
    <property type="project" value="TreeGrafter"/>
</dbReference>
<organism evidence="8 9">
    <name type="scientific">Gnomoniopsis smithogilvyi</name>
    <dbReference type="NCBI Taxonomy" id="1191159"/>
    <lineage>
        <taxon>Eukaryota</taxon>
        <taxon>Fungi</taxon>
        <taxon>Dikarya</taxon>
        <taxon>Ascomycota</taxon>
        <taxon>Pezizomycotina</taxon>
        <taxon>Sordariomycetes</taxon>
        <taxon>Sordariomycetidae</taxon>
        <taxon>Diaporthales</taxon>
        <taxon>Gnomoniaceae</taxon>
        <taxon>Gnomoniopsis</taxon>
    </lineage>
</organism>
<dbReference type="InterPro" id="IPR045127">
    <property type="entry name" value="TAF11-like"/>
</dbReference>
<keyword evidence="9" id="KW-1185">Reference proteome</keyword>
<keyword evidence="3" id="KW-0805">Transcription regulation</keyword>
<dbReference type="Gene3D" id="1.10.20.10">
    <property type="entry name" value="Histone, subunit A"/>
    <property type="match status" value="1"/>
</dbReference>
<name>A0A9W8YP83_9PEZI</name>
<dbReference type="EMBL" id="JAPEVB010000004">
    <property type="protein sequence ID" value="KAJ4388904.1"/>
    <property type="molecule type" value="Genomic_DNA"/>
</dbReference>
<feature type="compositionally biased region" description="Basic residues" evidence="6">
    <location>
        <begin position="298"/>
        <end position="309"/>
    </location>
</feature>
<evidence type="ECO:0000256" key="1">
    <source>
        <dbReference type="ARBA" id="ARBA00004123"/>
    </source>
</evidence>
<evidence type="ECO:0000256" key="2">
    <source>
        <dbReference type="ARBA" id="ARBA00009788"/>
    </source>
</evidence>
<dbReference type="CDD" id="cd08048">
    <property type="entry name" value="HFD_TAF11"/>
    <property type="match status" value="1"/>
</dbReference>
<feature type="compositionally biased region" description="Polar residues" evidence="6">
    <location>
        <begin position="57"/>
        <end position="75"/>
    </location>
</feature>
<reference evidence="8" key="1">
    <citation type="submission" date="2022-10" db="EMBL/GenBank/DDBJ databases">
        <title>Tapping the CABI collections for fungal endophytes: first genome assemblies for Collariella, Neodidymelliopsis, Ascochyta clinopodiicola, Didymella pomorum, Didymosphaeria variabile, Neocosmospora piperis and Neocucurbitaria cava.</title>
        <authorList>
            <person name="Hill R."/>
        </authorList>
    </citation>
    <scope>NUCLEOTIDE SEQUENCE</scope>
    <source>
        <strain evidence="8">IMI 355082</strain>
    </source>
</reference>
<feature type="domain" description="TAFII28-like protein" evidence="7">
    <location>
        <begin position="198"/>
        <end position="327"/>
    </location>
</feature>
<feature type="compositionally biased region" description="Acidic residues" evidence="6">
    <location>
        <begin position="161"/>
        <end position="170"/>
    </location>
</feature>
<evidence type="ECO:0000256" key="3">
    <source>
        <dbReference type="ARBA" id="ARBA00023015"/>
    </source>
</evidence>
<comment type="similarity">
    <text evidence="2">Belongs to the TAF11 family.</text>
</comment>
<evidence type="ECO:0000259" key="7">
    <source>
        <dbReference type="Pfam" id="PF04719"/>
    </source>
</evidence>
<comment type="caution">
    <text evidence="8">The sequence shown here is derived from an EMBL/GenBank/DDBJ whole genome shotgun (WGS) entry which is preliminary data.</text>
</comment>
<accession>A0A9W8YP83</accession>
<evidence type="ECO:0000256" key="4">
    <source>
        <dbReference type="ARBA" id="ARBA00023163"/>
    </source>
</evidence>
<dbReference type="PANTHER" id="PTHR13218:SF8">
    <property type="entry name" value="TRANSCRIPTION INITIATION FACTOR TFIID SUBUNIT 11"/>
    <property type="match status" value="1"/>
</dbReference>
<dbReference type="Pfam" id="PF04719">
    <property type="entry name" value="TAFII28"/>
    <property type="match status" value="1"/>
</dbReference>
<evidence type="ECO:0000313" key="8">
    <source>
        <dbReference type="EMBL" id="KAJ4388904.1"/>
    </source>
</evidence>
<dbReference type="Proteomes" id="UP001140453">
    <property type="component" value="Unassembled WGS sequence"/>
</dbReference>
<evidence type="ECO:0000313" key="9">
    <source>
        <dbReference type="Proteomes" id="UP001140453"/>
    </source>
</evidence>
<feature type="compositionally biased region" description="Basic and acidic residues" evidence="6">
    <location>
        <begin position="119"/>
        <end position="132"/>
    </location>
</feature>
<dbReference type="GO" id="GO:0051123">
    <property type="term" value="P:RNA polymerase II preinitiation complex assembly"/>
    <property type="evidence" value="ECO:0007669"/>
    <property type="project" value="InterPro"/>
</dbReference>
<sequence>MSSPPHNDWPSQHSPPAMSPPGPSNTQLPALNTNGLNRKRTADGSGPSPMSKRRKPSTMSITSTSSAHPLRQTSFPPDEAPFGPRSPSVGFDNDNVSMVSGSAVSATGSRVPRKRGRKSKAEKAREAAEKEGTPSVAGGRSLTVASGRSGGGGARSAVDADGPDDDDDDDDKIKAKMGVAQFERSREEREEEKRLRFMLVQQMDADQAERYEMWHAAKLTEATVRRIVNATVSQSVPANVCKAMQSVAKVFVGDLIEASRKVQAEWVAKSNEPQAEPGVKVPEWPYEEDEHFEEPKNGRPRSIHPKAKPKQPPVGALRPDHVREAWSRTKAGAEGGNVGNLGLWHKQQQSGVERFGVRTGGRRLFK</sequence>
<comment type="subcellular location">
    <subcellularLocation>
        <location evidence="1">Nucleus</location>
    </subcellularLocation>
</comment>
<gene>
    <name evidence="8" type="ORF">N0V93_006365</name>
</gene>
<evidence type="ECO:0000256" key="5">
    <source>
        <dbReference type="ARBA" id="ARBA00023242"/>
    </source>
</evidence>
<keyword evidence="5" id="KW-0539">Nucleus</keyword>
<dbReference type="SUPFAM" id="SSF47113">
    <property type="entry name" value="Histone-fold"/>
    <property type="match status" value="1"/>
</dbReference>
<dbReference type="InterPro" id="IPR006809">
    <property type="entry name" value="TAFII28_dom"/>
</dbReference>
<evidence type="ECO:0000256" key="6">
    <source>
        <dbReference type="SAM" id="MobiDB-lite"/>
    </source>
</evidence>
<dbReference type="InterPro" id="IPR009072">
    <property type="entry name" value="Histone-fold"/>
</dbReference>
<feature type="region of interest" description="Disordered" evidence="6">
    <location>
        <begin position="1"/>
        <end position="172"/>
    </location>
</feature>
<feature type="compositionally biased region" description="Polar residues" evidence="6">
    <location>
        <begin position="24"/>
        <end position="36"/>
    </location>
</feature>
<feature type="region of interest" description="Disordered" evidence="6">
    <location>
        <begin position="288"/>
        <end position="317"/>
    </location>
</feature>
<feature type="compositionally biased region" description="Polar residues" evidence="6">
    <location>
        <begin position="1"/>
        <end position="14"/>
    </location>
</feature>
<dbReference type="GO" id="GO:0046982">
    <property type="term" value="F:protein heterodimerization activity"/>
    <property type="evidence" value="ECO:0007669"/>
    <property type="project" value="InterPro"/>
</dbReference>
<proteinExistence type="inferred from homology"/>
<dbReference type="OrthoDB" id="28335at2759"/>
<dbReference type="AlphaFoldDB" id="A0A9W8YP83"/>
<feature type="compositionally biased region" description="Polar residues" evidence="6">
    <location>
        <begin position="94"/>
        <end position="108"/>
    </location>
</feature>
<dbReference type="GO" id="GO:0005669">
    <property type="term" value="C:transcription factor TFIID complex"/>
    <property type="evidence" value="ECO:0007669"/>
    <property type="project" value="InterPro"/>
</dbReference>
<keyword evidence="4" id="KW-0804">Transcription</keyword>